<keyword evidence="1" id="KW-0472">Membrane</keyword>
<dbReference type="OrthoDB" id="9984693at2759"/>
<proteinExistence type="predicted"/>
<keyword evidence="1" id="KW-1133">Transmembrane helix</keyword>
<feature type="non-terminal residue" evidence="2">
    <location>
        <position position="65"/>
    </location>
</feature>
<dbReference type="Proteomes" id="UP000823405">
    <property type="component" value="Unassembled WGS sequence"/>
</dbReference>
<sequence>MLPRLLLGILYTATGLAIVGTLVLHNHARITCHWNWDSKDSFMRMVVFADPQMEGDAKIRRLGKR</sequence>
<dbReference type="EMBL" id="JAAAIN010004813">
    <property type="protein sequence ID" value="KAG0278091.1"/>
    <property type="molecule type" value="Genomic_DNA"/>
</dbReference>
<evidence type="ECO:0000313" key="3">
    <source>
        <dbReference type="Proteomes" id="UP000823405"/>
    </source>
</evidence>
<evidence type="ECO:0000256" key="1">
    <source>
        <dbReference type="SAM" id="Phobius"/>
    </source>
</evidence>
<accession>A0A9P6QNA8</accession>
<protein>
    <submittedName>
        <fullName evidence="2">Uncharacterized protein</fullName>
    </submittedName>
</protein>
<feature type="transmembrane region" description="Helical" evidence="1">
    <location>
        <begin position="6"/>
        <end position="24"/>
    </location>
</feature>
<organism evidence="2 3">
    <name type="scientific">Linnemannia gamsii</name>
    <dbReference type="NCBI Taxonomy" id="64522"/>
    <lineage>
        <taxon>Eukaryota</taxon>
        <taxon>Fungi</taxon>
        <taxon>Fungi incertae sedis</taxon>
        <taxon>Mucoromycota</taxon>
        <taxon>Mortierellomycotina</taxon>
        <taxon>Mortierellomycetes</taxon>
        <taxon>Mortierellales</taxon>
        <taxon>Mortierellaceae</taxon>
        <taxon>Linnemannia</taxon>
    </lineage>
</organism>
<keyword evidence="1" id="KW-0812">Transmembrane</keyword>
<reference evidence="2" key="1">
    <citation type="journal article" date="2020" name="Fungal Divers.">
        <title>Resolving the Mortierellaceae phylogeny through synthesis of multi-gene phylogenetics and phylogenomics.</title>
        <authorList>
            <person name="Vandepol N."/>
            <person name="Liber J."/>
            <person name="Desiro A."/>
            <person name="Na H."/>
            <person name="Kennedy M."/>
            <person name="Barry K."/>
            <person name="Grigoriev I.V."/>
            <person name="Miller A.N."/>
            <person name="O'Donnell K."/>
            <person name="Stajich J.E."/>
            <person name="Bonito G."/>
        </authorList>
    </citation>
    <scope>NUCLEOTIDE SEQUENCE</scope>
    <source>
        <strain evidence="2">NVP60</strain>
    </source>
</reference>
<keyword evidence="3" id="KW-1185">Reference proteome</keyword>
<evidence type="ECO:0000313" key="2">
    <source>
        <dbReference type="EMBL" id="KAG0278091.1"/>
    </source>
</evidence>
<comment type="caution">
    <text evidence="2">The sequence shown here is derived from an EMBL/GenBank/DDBJ whole genome shotgun (WGS) entry which is preliminary data.</text>
</comment>
<name>A0A9P6QNA8_9FUNG</name>
<gene>
    <name evidence="2" type="ORF">BGZ97_009787</name>
</gene>
<dbReference type="AlphaFoldDB" id="A0A9P6QNA8"/>